<name>A0A2J5I5S2_9EURO</name>
<dbReference type="Pfam" id="PF01161">
    <property type="entry name" value="PBP"/>
    <property type="match status" value="1"/>
</dbReference>
<dbReference type="AlphaFoldDB" id="A0A2J5I5S2"/>
<feature type="signal peptide" evidence="1">
    <location>
        <begin position="1"/>
        <end position="22"/>
    </location>
</feature>
<keyword evidence="1" id="KW-0732">Signal</keyword>
<organism evidence="2 3">
    <name type="scientific">Aspergillus taichungensis</name>
    <dbReference type="NCBI Taxonomy" id="482145"/>
    <lineage>
        <taxon>Eukaryota</taxon>
        <taxon>Fungi</taxon>
        <taxon>Dikarya</taxon>
        <taxon>Ascomycota</taxon>
        <taxon>Pezizomycotina</taxon>
        <taxon>Eurotiomycetes</taxon>
        <taxon>Eurotiomycetidae</taxon>
        <taxon>Eurotiales</taxon>
        <taxon>Aspergillaceae</taxon>
        <taxon>Aspergillus</taxon>
        <taxon>Aspergillus subgen. Circumdati</taxon>
    </lineage>
</organism>
<dbReference type="InterPro" id="IPR008914">
    <property type="entry name" value="PEBP"/>
</dbReference>
<dbReference type="PANTHER" id="PTHR30289:SF1">
    <property type="entry name" value="PEBP (PHOSPHATIDYLETHANOLAMINE-BINDING PROTEIN) FAMILY PROTEIN"/>
    <property type="match status" value="1"/>
</dbReference>
<feature type="chain" id="PRO_5014364852" evidence="1">
    <location>
        <begin position="23"/>
        <end position="205"/>
    </location>
</feature>
<sequence length="205" mass="22379">MHSINLTIHLLLLLSLLHLAHSNHTKLFTRGPAFTNYPKPTFNITSPDLGPSGSPIPIEYSADGAGLFPALSWRIPTTAIEEYVLISEDPDAPLAEPVVHGIYFGIPPVFSGVSHGDFLIDEASHDAFRLTGGFRYGENRGDGVYLAPAPLPGHGRHRYFFQLVALSGRVDQRLLSDLATRGEIERGVEGKVVGWGEWVGVMERA</sequence>
<accession>A0A2J5I5S2</accession>
<protein>
    <submittedName>
        <fullName evidence="2">Phosphatidylethanolamine-binding protein</fullName>
    </submittedName>
</protein>
<gene>
    <name evidence="2" type="ORF">BDW42DRAFT_160818</name>
</gene>
<dbReference type="InterPro" id="IPR036610">
    <property type="entry name" value="PEBP-like_sf"/>
</dbReference>
<evidence type="ECO:0000313" key="2">
    <source>
        <dbReference type="EMBL" id="PLN85282.1"/>
    </source>
</evidence>
<dbReference type="PANTHER" id="PTHR30289">
    <property type="entry name" value="UNCHARACTERIZED PROTEIN YBCL-RELATED"/>
    <property type="match status" value="1"/>
</dbReference>
<dbReference type="SUPFAM" id="SSF49777">
    <property type="entry name" value="PEBP-like"/>
    <property type="match status" value="1"/>
</dbReference>
<dbReference type="Proteomes" id="UP000235023">
    <property type="component" value="Unassembled WGS sequence"/>
</dbReference>
<dbReference type="CDD" id="cd00457">
    <property type="entry name" value="PEBP"/>
    <property type="match status" value="1"/>
</dbReference>
<evidence type="ECO:0000313" key="3">
    <source>
        <dbReference type="Proteomes" id="UP000235023"/>
    </source>
</evidence>
<reference evidence="3" key="1">
    <citation type="submission" date="2017-12" db="EMBL/GenBank/DDBJ databases">
        <authorList>
            <consortium name="DOE Joint Genome Institute"/>
            <person name="Mondo S.J."/>
            <person name="Kjaerbolling I."/>
            <person name="Vesth T.C."/>
            <person name="Frisvad J.C."/>
            <person name="Nybo J.L."/>
            <person name="Theobald S."/>
            <person name="Kuo A."/>
            <person name="Bowyer P."/>
            <person name="Matsuda Y."/>
            <person name="Lyhne E.K."/>
            <person name="Kogle M.E."/>
            <person name="Clum A."/>
            <person name="Lipzen A."/>
            <person name="Salamov A."/>
            <person name="Ngan C.Y."/>
            <person name="Daum C."/>
            <person name="Chiniquy J."/>
            <person name="Barry K."/>
            <person name="LaButti K."/>
            <person name="Haridas S."/>
            <person name="Simmons B.A."/>
            <person name="Magnuson J.K."/>
            <person name="Mortensen U.H."/>
            <person name="Larsen T.O."/>
            <person name="Grigoriev I.V."/>
            <person name="Baker S.E."/>
            <person name="Andersen M.R."/>
            <person name="Nordberg H.P."/>
            <person name="Cantor M.N."/>
            <person name="Hua S.X."/>
        </authorList>
    </citation>
    <scope>NUCLEOTIDE SEQUENCE [LARGE SCALE GENOMIC DNA]</scope>
    <source>
        <strain evidence="3">IBT 19404</strain>
    </source>
</reference>
<keyword evidence="3" id="KW-1185">Reference proteome</keyword>
<evidence type="ECO:0000256" key="1">
    <source>
        <dbReference type="SAM" id="SignalP"/>
    </source>
</evidence>
<dbReference type="OrthoDB" id="10251855at2759"/>
<dbReference type="InterPro" id="IPR049556">
    <property type="entry name" value="PhiB"/>
</dbReference>
<proteinExistence type="predicted"/>
<dbReference type="EMBL" id="KZ559505">
    <property type="protein sequence ID" value="PLN85282.1"/>
    <property type="molecule type" value="Genomic_DNA"/>
</dbReference>
<dbReference type="Gene3D" id="3.90.280.10">
    <property type="entry name" value="PEBP-like"/>
    <property type="match status" value="1"/>
</dbReference>